<dbReference type="GeneID" id="129326366"/>
<name>A0AA97J373_EUBMA</name>
<keyword evidence="1" id="KW-0472">Membrane</keyword>
<dbReference type="SUPFAM" id="SSF81901">
    <property type="entry name" value="HCP-like"/>
    <property type="match status" value="3"/>
</dbReference>
<dbReference type="KEGG" id="emc:129326366"/>
<dbReference type="InterPro" id="IPR011990">
    <property type="entry name" value="TPR-like_helical_dom_sf"/>
</dbReference>
<dbReference type="InterPro" id="IPR006597">
    <property type="entry name" value="Sel1-like"/>
</dbReference>
<organism evidence="2 3">
    <name type="scientific">Eublepharis macularius</name>
    <name type="common">Leopard gecko</name>
    <name type="synonym">Cyrtodactylus macularius</name>
    <dbReference type="NCBI Taxonomy" id="481883"/>
    <lineage>
        <taxon>Eukaryota</taxon>
        <taxon>Metazoa</taxon>
        <taxon>Chordata</taxon>
        <taxon>Craniata</taxon>
        <taxon>Vertebrata</taxon>
        <taxon>Euteleostomi</taxon>
        <taxon>Lepidosauria</taxon>
        <taxon>Squamata</taxon>
        <taxon>Bifurcata</taxon>
        <taxon>Gekkota</taxon>
        <taxon>Eublepharidae</taxon>
        <taxon>Eublepharinae</taxon>
        <taxon>Eublepharis</taxon>
    </lineage>
</organism>
<keyword evidence="2" id="KW-1185">Reference proteome</keyword>
<dbReference type="AlphaFoldDB" id="A0AA97J373"/>
<sequence length="567" mass="63244">METVAGALFQRFEKRVAGLQDLAHLNNFYPQLLQAGCLGHSRALYLISTLHRTGLGLPLDSTKALKFGLLSAQADDRLSGMQLGHKHHLGVDGLPVDHDLSYAYYANVAAQTIADRELSRKGQAFVEHIRLIDEDALKLQTKENDDLFVWLRFQARRGMAEAQQAVSRMLFWGQQGISSNLKEAVKFYEKGAARLKDPTLMYDYGVVLLKGQGVKQDIPKALDLLNQAAAQGFLPALTALGWYYQVFENDYRRAVEFWEKADEMGDPVAPSNLGAFYAYGQYPGKDRDEVAAYHYFLKSASRGHTDGAVQLAAYFSRGIPGAVSRVPLNAVLWTKWVSEQNGFLGSVLRKSLDAYLQKSWPASLLYYLLAAEAGFEVAQFNLGFLCDQDPDGLVSRYMQVSCPWRYYNLSTFSEQPAAYALLRMGDLFYGRHPRKERRDVQAAVQMYTAAALQQEPQGLYNLGLLVEEGVSIPKAALQKLGLSSSAPADPYTLLVELYGRCRDHQEEHSFVPCSLALFSVHLKYIWMFHGSIVKFSGVAVVAVMTGLGLLTVLRRLQSRNPVLPDSV</sequence>
<dbReference type="PANTHER" id="PTHR44444">
    <property type="entry name" value="PROTEIN SEL-1 HOMOLOG 3"/>
    <property type="match status" value="1"/>
</dbReference>
<dbReference type="Pfam" id="PF08238">
    <property type="entry name" value="Sel1"/>
    <property type="match status" value="6"/>
</dbReference>
<evidence type="ECO:0000256" key="1">
    <source>
        <dbReference type="SAM" id="Phobius"/>
    </source>
</evidence>
<dbReference type="Proteomes" id="UP001190640">
    <property type="component" value="Chromosome 3"/>
</dbReference>
<gene>
    <name evidence="3" type="primary">LOC129326366</name>
</gene>
<dbReference type="PANTHER" id="PTHR44444:SF4">
    <property type="entry name" value="PROTEIN SEL-1 HOMOLOG 3 ISOFORM X1"/>
    <property type="match status" value="1"/>
</dbReference>
<evidence type="ECO:0000313" key="3">
    <source>
        <dbReference type="RefSeq" id="XP_054830498.1"/>
    </source>
</evidence>
<keyword evidence="1" id="KW-1133">Transmembrane helix</keyword>
<feature type="transmembrane region" description="Helical" evidence="1">
    <location>
        <begin position="524"/>
        <end position="550"/>
    </location>
</feature>
<dbReference type="SMART" id="SM00671">
    <property type="entry name" value="SEL1"/>
    <property type="match status" value="7"/>
</dbReference>
<reference evidence="3" key="1">
    <citation type="submission" date="2025-08" db="UniProtKB">
        <authorList>
            <consortium name="RefSeq"/>
        </authorList>
    </citation>
    <scope>IDENTIFICATION</scope>
    <source>
        <tissue evidence="3">Blood</tissue>
    </source>
</reference>
<keyword evidence="1" id="KW-0812">Transmembrane</keyword>
<evidence type="ECO:0000313" key="2">
    <source>
        <dbReference type="Proteomes" id="UP001190640"/>
    </source>
</evidence>
<accession>A0AA97J373</accession>
<dbReference type="RefSeq" id="XP_054830498.1">
    <property type="nucleotide sequence ID" value="XM_054974523.1"/>
</dbReference>
<proteinExistence type="predicted"/>
<dbReference type="Gene3D" id="1.25.40.10">
    <property type="entry name" value="Tetratricopeptide repeat domain"/>
    <property type="match status" value="3"/>
</dbReference>
<protein>
    <submittedName>
        <fullName evidence="3">Protein sel-1 homolog 3-like</fullName>
    </submittedName>
</protein>
<dbReference type="InterPro" id="IPR042756">
    <property type="entry name" value="Sel-1L3"/>
</dbReference>